<accession>A0AAV8RKV1</accession>
<name>A0AAV8RKV1_ENSVE</name>
<protein>
    <submittedName>
        <fullName evidence="1">Uncharacterized protein</fullName>
    </submittedName>
</protein>
<sequence>MAEISDDPDPLISSQRDLSRSVRREAAMIRQPALARSRPWPQPMPEEAPVTITTLPSKLLPRHGWITASLQVVRKEVLVIYSGWAA</sequence>
<comment type="caution">
    <text evidence="1">The sequence shown here is derived from an EMBL/GenBank/DDBJ whole genome shotgun (WGS) entry which is preliminary data.</text>
</comment>
<evidence type="ECO:0000313" key="2">
    <source>
        <dbReference type="Proteomes" id="UP001222027"/>
    </source>
</evidence>
<proteinExistence type="predicted"/>
<reference evidence="1 2" key="1">
    <citation type="submission" date="2022-12" db="EMBL/GenBank/DDBJ databases">
        <title>Chromosome-scale assembly of the Ensete ventricosum genome.</title>
        <authorList>
            <person name="Dussert Y."/>
            <person name="Stocks J."/>
            <person name="Wendawek A."/>
            <person name="Woldeyes F."/>
            <person name="Nichols R.A."/>
            <person name="Borrell J.S."/>
        </authorList>
    </citation>
    <scope>NUCLEOTIDE SEQUENCE [LARGE SCALE GENOMIC DNA]</scope>
    <source>
        <strain evidence="2">cv. Maze</strain>
        <tissue evidence="1">Seeds</tissue>
    </source>
</reference>
<evidence type="ECO:0000313" key="1">
    <source>
        <dbReference type="EMBL" id="KAJ8501018.1"/>
    </source>
</evidence>
<dbReference type="Proteomes" id="UP001222027">
    <property type="component" value="Unassembled WGS sequence"/>
</dbReference>
<dbReference type="EMBL" id="JAQQAF010000003">
    <property type="protein sequence ID" value="KAJ8501018.1"/>
    <property type="molecule type" value="Genomic_DNA"/>
</dbReference>
<dbReference type="AlphaFoldDB" id="A0AAV8RKV1"/>
<organism evidence="1 2">
    <name type="scientific">Ensete ventricosum</name>
    <name type="common">Abyssinian banana</name>
    <name type="synonym">Musa ensete</name>
    <dbReference type="NCBI Taxonomy" id="4639"/>
    <lineage>
        <taxon>Eukaryota</taxon>
        <taxon>Viridiplantae</taxon>
        <taxon>Streptophyta</taxon>
        <taxon>Embryophyta</taxon>
        <taxon>Tracheophyta</taxon>
        <taxon>Spermatophyta</taxon>
        <taxon>Magnoliopsida</taxon>
        <taxon>Liliopsida</taxon>
        <taxon>Zingiberales</taxon>
        <taxon>Musaceae</taxon>
        <taxon>Ensete</taxon>
    </lineage>
</organism>
<gene>
    <name evidence="1" type="ORF">OPV22_011570</name>
</gene>
<keyword evidence="2" id="KW-1185">Reference proteome</keyword>